<dbReference type="EMBL" id="GG663735">
    <property type="protein sequence ID" value="EEH60704.1"/>
    <property type="molecule type" value="Genomic_DNA"/>
</dbReference>
<gene>
    <name evidence="1" type="ORF">MICPUCDRAFT_50097</name>
</gene>
<dbReference type="eggNOG" id="ENOG502SC7P">
    <property type="taxonomic scope" value="Eukaryota"/>
</dbReference>
<accession>C1MH94</accession>
<dbReference type="RefSeq" id="XP_003055452.1">
    <property type="nucleotide sequence ID" value="XM_003055406.1"/>
</dbReference>
<evidence type="ECO:0000313" key="1">
    <source>
        <dbReference type="EMBL" id="EEH60704.1"/>
    </source>
</evidence>
<dbReference type="OMA" id="YRDENAG"/>
<dbReference type="AlphaFoldDB" id="C1MH94"/>
<evidence type="ECO:0000313" key="2">
    <source>
        <dbReference type="Proteomes" id="UP000001876"/>
    </source>
</evidence>
<dbReference type="OrthoDB" id="10607708at2759"/>
<dbReference type="Proteomes" id="UP000001876">
    <property type="component" value="Unassembled WGS sequence"/>
</dbReference>
<dbReference type="GeneID" id="9680668"/>
<organism evidence="2">
    <name type="scientific">Micromonas pusilla (strain CCMP1545)</name>
    <name type="common">Picoplanktonic green alga</name>
    <dbReference type="NCBI Taxonomy" id="564608"/>
    <lineage>
        <taxon>Eukaryota</taxon>
        <taxon>Viridiplantae</taxon>
        <taxon>Chlorophyta</taxon>
        <taxon>Mamiellophyceae</taxon>
        <taxon>Mamiellales</taxon>
        <taxon>Mamiellaceae</taxon>
        <taxon>Micromonas</taxon>
    </lineage>
</organism>
<name>C1MH94_MICPC</name>
<dbReference type="KEGG" id="mpp:MICPUCDRAFT_50097"/>
<proteinExistence type="predicted"/>
<sequence>MGEGASIYNCALCDSYALVTLGILPERKLARGPNGLARYEDLLEAFQDARCVASALLLACPTCNALARATEEGASAKPGADQVEDGDFLRDGLAVLTPCFLVSFEDGQPPPVYVDENAAKGGIKPRYRLVQGVGPAGLELDRSRTGRLHKPSLRPFGIDVRPLSLDDDAAATRETMSEACLFAEALTSCAGGDAAASVVRRAGWVRGGDPPRPALERWGEIREATEREMDEDAREYVRARRVVGGLEYEARRARGHL</sequence>
<protein>
    <submittedName>
        <fullName evidence="1">Predicted protein</fullName>
    </submittedName>
</protein>
<reference evidence="1 2" key="1">
    <citation type="journal article" date="2009" name="Science">
        <title>Green evolution and dynamic adaptations revealed by genomes of the marine picoeukaryotes Micromonas.</title>
        <authorList>
            <person name="Worden A.Z."/>
            <person name="Lee J.H."/>
            <person name="Mock T."/>
            <person name="Rouze P."/>
            <person name="Simmons M.P."/>
            <person name="Aerts A.L."/>
            <person name="Allen A.E."/>
            <person name="Cuvelier M.L."/>
            <person name="Derelle E."/>
            <person name="Everett M.V."/>
            <person name="Foulon E."/>
            <person name="Grimwood J."/>
            <person name="Gundlach H."/>
            <person name="Henrissat B."/>
            <person name="Napoli C."/>
            <person name="McDonald S.M."/>
            <person name="Parker M.S."/>
            <person name="Rombauts S."/>
            <person name="Salamov A."/>
            <person name="Von Dassow P."/>
            <person name="Badger J.H."/>
            <person name="Coutinho P.M."/>
            <person name="Demir E."/>
            <person name="Dubchak I."/>
            <person name="Gentemann C."/>
            <person name="Eikrem W."/>
            <person name="Gready J.E."/>
            <person name="John U."/>
            <person name="Lanier W."/>
            <person name="Lindquist E.A."/>
            <person name="Lucas S."/>
            <person name="Mayer K.F."/>
            <person name="Moreau H."/>
            <person name="Not F."/>
            <person name="Otillar R."/>
            <person name="Panaud O."/>
            <person name="Pangilinan J."/>
            <person name="Paulsen I."/>
            <person name="Piegu B."/>
            <person name="Poliakov A."/>
            <person name="Robbens S."/>
            <person name="Schmutz J."/>
            <person name="Toulza E."/>
            <person name="Wyss T."/>
            <person name="Zelensky A."/>
            <person name="Zhou K."/>
            <person name="Armbrust E.V."/>
            <person name="Bhattacharya D."/>
            <person name="Goodenough U.W."/>
            <person name="Van de Peer Y."/>
            <person name="Grigoriev I.V."/>
        </authorList>
    </citation>
    <scope>NUCLEOTIDE SEQUENCE [LARGE SCALE GENOMIC DNA]</scope>
    <source>
        <strain evidence="1 2">CCMP1545</strain>
    </source>
</reference>
<keyword evidence="2" id="KW-1185">Reference proteome</keyword>